<evidence type="ECO:0000313" key="9">
    <source>
        <dbReference type="WBParaSite" id="SMTH1_101010.1"/>
    </source>
</evidence>
<feature type="domain" description="C2H2-type" evidence="7">
    <location>
        <begin position="623"/>
        <end position="652"/>
    </location>
</feature>
<dbReference type="WBParaSite" id="SMTH1_101010.1">
    <property type="protein sequence ID" value="SMTH1_101010.1"/>
    <property type="gene ID" value="SMTH1_101010"/>
</dbReference>
<dbReference type="WBParaSite" id="SMTH1_101010.2">
    <property type="protein sequence ID" value="SMTH1_101010.2"/>
    <property type="gene ID" value="SMTH1_101010"/>
</dbReference>
<dbReference type="PANTHER" id="PTHR24409:SF295">
    <property type="entry name" value="AZ2-RELATED"/>
    <property type="match status" value="1"/>
</dbReference>
<dbReference type="SMART" id="SM00355">
    <property type="entry name" value="ZnF_C2H2"/>
    <property type="match status" value="8"/>
</dbReference>
<evidence type="ECO:0000313" key="8">
    <source>
        <dbReference type="Proteomes" id="UP000050791"/>
    </source>
</evidence>
<dbReference type="FunFam" id="3.30.160.60:FF:000202">
    <property type="entry name" value="Zinc finger protein 574"/>
    <property type="match status" value="1"/>
</dbReference>
<accession>A0AA85AR27</accession>
<reference evidence="9 10" key="1">
    <citation type="submission" date="2023-11" db="UniProtKB">
        <authorList>
            <consortium name="WormBaseParasite"/>
        </authorList>
    </citation>
    <scope>IDENTIFICATION</scope>
</reference>
<keyword evidence="2" id="KW-0677">Repeat</keyword>
<feature type="domain" description="C2H2-type" evidence="7">
    <location>
        <begin position="653"/>
        <end position="682"/>
    </location>
</feature>
<evidence type="ECO:0000256" key="6">
    <source>
        <dbReference type="SAM" id="MobiDB-lite"/>
    </source>
</evidence>
<dbReference type="PROSITE" id="PS50157">
    <property type="entry name" value="ZINC_FINGER_C2H2_2"/>
    <property type="match status" value="7"/>
</dbReference>
<name>A0AA85AR27_9TREM</name>
<sequence>MLHRPTLMPASMKSSSKFNLSTNSKHSSQSSKMESPELFQLLNCGDDDDEIVIVEPTDPDEDRMKQEDATFDDVLKKEQEDYAEEDYNGNDGDMNSNDSHMKGESHNPVSNIKVDEAIGNGTPVTVTTDSVKPIGILPLNDVIHNLLTCTPHVAPTIQNVALQPIVSGKMNGSGSVQMPNVVSNALPTLWLHSPVVNSTEMMSMPNVNSLTDLTSNIVQNSGTALNPLVAAVLVNCATVNMISQLAGSMCTPMVNSSMIDGNVNGSNVNNNSEHTSSACSVSSGSVGFSSGSSGVNTVTIPTASLLPNLLSAIPLSTYISGLGLNTTGGIITSPNSLCNVGVTSTAVSSAATLNNNNNNNNIGGMIVTPSNVENITVSLSSDRSSSQAEYLHVSDDKNTQRPVGRVKRFKCPMVNCQMSFHSRFNQMEHIRTHTGERPFTCPEPHCTSTFKRRRDLRDHWSMHLLDCPPSATLTEEEFNKALKEADEKYNAMYKWETFNVNASVNKDNVTGSSSNNNSSDNNNDVSTVKSESSQSSVVIPDPRALFNIKSVSELGRYHCTYPGCDKSYARRHRLNQHISTHTGTGPIPCDAPNCNVRYFSEEDLKRHKLSHLYAADKDSRRRHACTYAGCGKAYSKLNKLKEHLRSHTGERPYVCREPGCGAAFIRLYGVKRHELTHVFGRKRAERLSQIPNTNSMTGTSFDISDPRLDIQNNPEITTSSPYILPKPEPLETRNEISIAPAVMKNRPLPAIAPKSSVSLPMRPISPISGNPGMRRPHICPFKECGKAFPKLNKLREHICRHTGERPFVCDQCKASFVRMYDLRRHSNIHIRGAQPRSLSRFLTTPQQTNETLESIVTNSQISVSTAPITTLNTATITTTHTTYTNTIPTATTTVSATSLISDTTNSTISTVPVSISILKVGEESELIKMEEIIEQSTSLQPCDTDDQVTDCIDK</sequence>
<feature type="domain" description="C2H2-type" evidence="7">
    <location>
        <begin position="439"/>
        <end position="468"/>
    </location>
</feature>
<dbReference type="SUPFAM" id="SSF57667">
    <property type="entry name" value="beta-beta-alpha zinc fingers"/>
    <property type="match status" value="5"/>
</dbReference>
<evidence type="ECO:0000313" key="11">
    <source>
        <dbReference type="WBParaSite" id="SMTH1_101010.3"/>
    </source>
</evidence>
<feature type="domain" description="C2H2-type" evidence="7">
    <location>
        <begin position="557"/>
        <end position="586"/>
    </location>
</feature>
<dbReference type="PANTHER" id="PTHR24409">
    <property type="entry name" value="ZINC FINGER PROTEIN 142"/>
    <property type="match status" value="1"/>
</dbReference>
<dbReference type="WBParaSite" id="SMTH1_101010.3">
    <property type="protein sequence ID" value="SMTH1_101010.3"/>
    <property type="gene ID" value="SMTH1_101010"/>
</dbReference>
<dbReference type="FunFam" id="3.30.160.60:FF:000125">
    <property type="entry name" value="Putative zinc finger protein 143"/>
    <property type="match status" value="1"/>
</dbReference>
<feature type="compositionally biased region" description="Low complexity" evidence="6">
    <location>
        <begin position="507"/>
        <end position="536"/>
    </location>
</feature>
<dbReference type="InterPro" id="IPR036236">
    <property type="entry name" value="Znf_C2H2_sf"/>
</dbReference>
<evidence type="ECO:0000256" key="1">
    <source>
        <dbReference type="ARBA" id="ARBA00022723"/>
    </source>
</evidence>
<dbReference type="WBParaSite" id="SMTH1_101010.4">
    <property type="protein sequence ID" value="SMTH1_101010.4"/>
    <property type="gene ID" value="SMTH1_101010"/>
</dbReference>
<feature type="domain" description="C2H2-type" evidence="7">
    <location>
        <begin position="777"/>
        <end position="806"/>
    </location>
</feature>
<dbReference type="PROSITE" id="PS00028">
    <property type="entry name" value="ZINC_FINGER_C2H2_1"/>
    <property type="match status" value="7"/>
</dbReference>
<dbReference type="Pfam" id="PF00096">
    <property type="entry name" value="zf-C2H2"/>
    <property type="match status" value="1"/>
</dbReference>
<keyword evidence="4" id="KW-0862">Zinc</keyword>
<dbReference type="GO" id="GO:0005634">
    <property type="term" value="C:nucleus"/>
    <property type="evidence" value="ECO:0007669"/>
    <property type="project" value="TreeGrafter"/>
</dbReference>
<feature type="region of interest" description="Disordered" evidence="6">
    <location>
        <begin position="1"/>
        <end position="36"/>
    </location>
</feature>
<feature type="compositionally biased region" description="Low complexity" evidence="6">
    <location>
        <begin position="89"/>
        <end position="98"/>
    </location>
</feature>
<feature type="domain" description="C2H2-type" evidence="7">
    <location>
        <begin position="807"/>
        <end position="829"/>
    </location>
</feature>
<evidence type="ECO:0000256" key="4">
    <source>
        <dbReference type="ARBA" id="ARBA00022833"/>
    </source>
</evidence>
<feature type="region of interest" description="Disordered" evidence="6">
    <location>
        <begin position="84"/>
        <end position="106"/>
    </location>
</feature>
<dbReference type="GO" id="GO:0032502">
    <property type="term" value="P:developmental process"/>
    <property type="evidence" value="ECO:0007669"/>
    <property type="project" value="UniProtKB-ARBA"/>
</dbReference>
<proteinExistence type="predicted"/>
<dbReference type="Proteomes" id="UP000050791">
    <property type="component" value="Unassembled WGS sequence"/>
</dbReference>
<dbReference type="GO" id="GO:0000981">
    <property type="term" value="F:DNA-binding transcription factor activity, RNA polymerase II-specific"/>
    <property type="evidence" value="ECO:0007669"/>
    <property type="project" value="TreeGrafter"/>
</dbReference>
<feature type="domain" description="C2H2-type" evidence="7">
    <location>
        <begin position="409"/>
        <end position="438"/>
    </location>
</feature>
<keyword evidence="3 5" id="KW-0863">Zinc-finger</keyword>
<dbReference type="Gene3D" id="3.30.160.60">
    <property type="entry name" value="Classic Zinc Finger"/>
    <property type="match status" value="7"/>
</dbReference>
<protein>
    <recommendedName>
        <fullName evidence="7">C2H2-type domain-containing protein</fullName>
    </recommendedName>
</protein>
<feature type="compositionally biased region" description="Low complexity" evidence="6">
    <location>
        <begin position="21"/>
        <end position="33"/>
    </location>
</feature>
<evidence type="ECO:0000313" key="10">
    <source>
        <dbReference type="WBParaSite" id="SMTH1_101010.2"/>
    </source>
</evidence>
<keyword evidence="1" id="KW-0479">Metal-binding</keyword>
<dbReference type="InterPro" id="IPR013087">
    <property type="entry name" value="Znf_C2H2_type"/>
</dbReference>
<evidence type="ECO:0000256" key="5">
    <source>
        <dbReference type="PROSITE-ProRule" id="PRU00042"/>
    </source>
</evidence>
<dbReference type="AlphaFoldDB" id="A0AA85AR27"/>
<organism evidence="8 11">
    <name type="scientific">Schistosoma mattheei</name>
    <dbReference type="NCBI Taxonomy" id="31246"/>
    <lineage>
        <taxon>Eukaryota</taxon>
        <taxon>Metazoa</taxon>
        <taxon>Spiralia</taxon>
        <taxon>Lophotrochozoa</taxon>
        <taxon>Platyhelminthes</taxon>
        <taxon>Trematoda</taxon>
        <taxon>Digenea</taxon>
        <taxon>Strigeidida</taxon>
        <taxon>Schistosomatoidea</taxon>
        <taxon>Schistosomatidae</taxon>
        <taxon>Schistosoma</taxon>
    </lineage>
</organism>
<feature type="region of interest" description="Disordered" evidence="6">
    <location>
        <begin position="506"/>
        <end position="536"/>
    </location>
</feature>
<dbReference type="GO" id="GO:0000977">
    <property type="term" value="F:RNA polymerase II transcription regulatory region sequence-specific DNA binding"/>
    <property type="evidence" value="ECO:0007669"/>
    <property type="project" value="TreeGrafter"/>
</dbReference>
<evidence type="ECO:0000259" key="7">
    <source>
        <dbReference type="PROSITE" id="PS50157"/>
    </source>
</evidence>
<evidence type="ECO:0000256" key="3">
    <source>
        <dbReference type="ARBA" id="ARBA00022771"/>
    </source>
</evidence>
<dbReference type="GO" id="GO:0008270">
    <property type="term" value="F:zinc ion binding"/>
    <property type="evidence" value="ECO:0007669"/>
    <property type="project" value="UniProtKB-KW"/>
</dbReference>
<evidence type="ECO:0000256" key="2">
    <source>
        <dbReference type="ARBA" id="ARBA00022737"/>
    </source>
</evidence>